<organism evidence="1 2">
    <name type="scientific">Aspergillus flavus (strain ATCC 200026 / FGSC A1120 / IAM 13836 / NRRL 3357 / JCM 12722 / SRRC 167)</name>
    <dbReference type="NCBI Taxonomy" id="332952"/>
    <lineage>
        <taxon>Eukaryota</taxon>
        <taxon>Fungi</taxon>
        <taxon>Dikarya</taxon>
        <taxon>Ascomycota</taxon>
        <taxon>Pezizomycotina</taxon>
        <taxon>Eurotiomycetes</taxon>
        <taxon>Eurotiomycetidae</taxon>
        <taxon>Eurotiales</taxon>
        <taxon>Aspergillaceae</taxon>
        <taxon>Aspergillus</taxon>
        <taxon>Aspergillus subgen. Circumdati</taxon>
    </lineage>
</organism>
<keyword evidence="2" id="KW-1185">Reference proteome</keyword>
<proteinExistence type="predicted"/>
<evidence type="ECO:0000313" key="2">
    <source>
        <dbReference type="Proteomes" id="UP000596276"/>
    </source>
</evidence>
<accession>A0A7U2MEP1</accession>
<gene>
    <name evidence="1" type="ORF">F9C07_2277651</name>
</gene>
<dbReference type="Proteomes" id="UP000596276">
    <property type="component" value="Chromosome 2"/>
</dbReference>
<evidence type="ECO:0000313" key="1">
    <source>
        <dbReference type="EMBL" id="QRD82384.1"/>
    </source>
</evidence>
<protein>
    <submittedName>
        <fullName evidence="1">Uncharacterized protein</fullName>
    </submittedName>
</protein>
<dbReference type="EMBL" id="CP044622">
    <property type="protein sequence ID" value="QRD82384.1"/>
    <property type="molecule type" value="Genomic_DNA"/>
</dbReference>
<sequence>MRSMAGAHRTGASNPEWLLEHTKNGIWESVDVAFTTSRSGGVEANGCVGTNSIAAWQ</sequence>
<name>A0A7U2MEP1_ASPFN</name>
<reference evidence="2" key="1">
    <citation type="journal article" date="2021" name="G3 (Bethesda)">
        <title>Chromosome assembled and annotated genome sequence of Aspergillus flavus NRRL 3357.</title>
        <authorList>
            <person name="Skerker J.M."/>
            <person name="Pianalto K.M."/>
            <person name="Mondo S.J."/>
            <person name="Yang K."/>
            <person name="Arkin A.P."/>
            <person name="Keller N.P."/>
            <person name="Grigoriev I.V."/>
            <person name="Louise Glass N.L."/>
        </authorList>
    </citation>
    <scope>NUCLEOTIDE SEQUENCE [LARGE SCALE GENOMIC DNA]</scope>
    <source>
        <strain evidence="2">ATCC 200026 / FGSC A1120 / IAM 13836 / NRRL 3357 / JCM 12722 / SRRC 167</strain>
    </source>
</reference>
<dbReference type="VEuPathDB" id="FungiDB:F9C07_2277651"/>
<dbReference type="AlphaFoldDB" id="A0A7U2MEP1"/>